<protein>
    <recommendedName>
        <fullName evidence="1">C2H2-type domain-containing protein</fullName>
    </recommendedName>
</protein>
<dbReference type="OMA" id="FYYHISE"/>
<feature type="domain" description="C2H2-type" evidence="1">
    <location>
        <begin position="145"/>
        <end position="166"/>
    </location>
</feature>
<name>A0A8S1KD67_PARPR</name>
<evidence type="ECO:0000313" key="2">
    <source>
        <dbReference type="EMBL" id="CAD8053189.1"/>
    </source>
</evidence>
<organism evidence="2 3">
    <name type="scientific">Paramecium primaurelia</name>
    <dbReference type="NCBI Taxonomy" id="5886"/>
    <lineage>
        <taxon>Eukaryota</taxon>
        <taxon>Sar</taxon>
        <taxon>Alveolata</taxon>
        <taxon>Ciliophora</taxon>
        <taxon>Intramacronucleata</taxon>
        <taxon>Oligohymenophorea</taxon>
        <taxon>Peniculida</taxon>
        <taxon>Parameciidae</taxon>
        <taxon>Paramecium</taxon>
    </lineage>
</organism>
<dbReference type="Proteomes" id="UP000688137">
    <property type="component" value="Unassembled WGS sequence"/>
</dbReference>
<evidence type="ECO:0000259" key="1">
    <source>
        <dbReference type="PROSITE" id="PS00028"/>
    </source>
</evidence>
<dbReference type="InterPro" id="IPR013087">
    <property type="entry name" value="Znf_C2H2_type"/>
</dbReference>
<sequence length="323" mass="38069">MQTPNNLLILAKMKKCRKNMSKLQEKIDLLTSIIDQQSLHMQKDFQCNLPPSEQKPEIIISDEASVEIVLTSNEPEPATTPQDLKSIAKKLISRFYYHISEKMKEGSFNQLQALKLMCKKQFKDNPYKQLFQGFQKLYINSELKCKQCNNSFSNIIQSTTHVLQDHLNDLSIFICIQCKLTFQNKEKLDDHILQQHNSILNNNIIHEKQVIKQPTYQQNRVIQNVEIYSIPPITQPQPIKQQILFPFQNNQQNNHIRYQDEQRIQEELSDIKNSQEQLSMISENMKQEQQQQHSNDMELLHNLKKTQNIKIKFITKKNQSHNN</sequence>
<dbReference type="AlphaFoldDB" id="A0A8S1KD67"/>
<gene>
    <name evidence="2" type="ORF">PPRIM_AZ9-3.1.T0200204</name>
</gene>
<accession>A0A8S1KD67</accession>
<reference evidence="2" key="1">
    <citation type="submission" date="2021-01" db="EMBL/GenBank/DDBJ databases">
        <authorList>
            <consortium name="Genoscope - CEA"/>
            <person name="William W."/>
        </authorList>
    </citation>
    <scope>NUCLEOTIDE SEQUENCE</scope>
</reference>
<feature type="domain" description="C2H2-type" evidence="1">
    <location>
        <begin position="175"/>
        <end position="196"/>
    </location>
</feature>
<dbReference type="SMART" id="SM00355">
    <property type="entry name" value="ZnF_C2H2"/>
    <property type="match status" value="2"/>
</dbReference>
<proteinExistence type="predicted"/>
<keyword evidence="3" id="KW-1185">Reference proteome</keyword>
<dbReference type="EMBL" id="CAJJDM010000017">
    <property type="protein sequence ID" value="CAD8053189.1"/>
    <property type="molecule type" value="Genomic_DNA"/>
</dbReference>
<comment type="caution">
    <text evidence="2">The sequence shown here is derived from an EMBL/GenBank/DDBJ whole genome shotgun (WGS) entry which is preliminary data.</text>
</comment>
<dbReference type="PROSITE" id="PS00028">
    <property type="entry name" value="ZINC_FINGER_C2H2_1"/>
    <property type="match status" value="2"/>
</dbReference>
<evidence type="ECO:0000313" key="3">
    <source>
        <dbReference type="Proteomes" id="UP000688137"/>
    </source>
</evidence>